<dbReference type="HOGENOM" id="CLU_066607_2_0_12"/>
<evidence type="ECO:0000256" key="1">
    <source>
        <dbReference type="ARBA" id="ARBA00004496"/>
    </source>
</evidence>
<sequence>MYEITPSVGSAFFLRASYLSLLTEEKLFAGAEFSDEEASDLLNAAIVYGAEFAAMTYLARAEHCRAGLERKLLKKGIEKSAVEKALDYLELCGNLSDERFAGAWLRSRSIDHAEGRIRLAAELASRGVDRIASKKALDEFFSEKDELEICRRAYKKCLLFKKDLDKIKASLVQKGFTLKQVGIVISEENSYL</sequence>
<dbReference type="EMBL" id="CP002631">
    <property type="protein sequence ID" value="AEB14968.1"/>
    <property type="molecule type" value="Genomic_DNA"/>
</dbReference>
<keyword evidence="9" id="KW-1185">Reference proteome</keyword>
<accession>F2NTH9</accession>
<evidence type="ECO:0000313" key="8">
    <source>
        <dbReference type="EMBL" id="AEB14968.1"/>
    </source>
</evidence>
<dbReference type="Gene3D" id="1.10.10.10">
    <property type="entry name" value="Winged helix-like DNA-binding domain superfamily/Winged helix DNA-binding domain"/>
    <property type="match status" value="2"/>
</dbReference>
<comment type="subcellular location">
    <subcellularLocation>
        <location evidence="1 5">Cytoplasm</location>
    </subcellularLocation>
</comment>
<dbReference type="OrthoDB" id="368871at2"/>
<proteinExistence type="inferred from homology"/>
<dbReference type="InterPro" id="IPR053926">
    <property type="entry name" value="RecX_HTH_1st"/>
</dbReference>
<dbReference type="Pfam" id="PF21982">
    <property type="entry name" value="RecX_HTH1"/>
    <property type="match status" value="1"/>
</dbReference>
<evidence type="ECO:0000256" key="2">
    <source>
        <dbReference type="ARBA" id="ARBA00009695"/>
    </source>
</evidence>
<dbReference type="InterPro" id="IPR003783">
    <property type="entry name" value="Regulatory_RecX"/>
</dbReference>
<dbReference type="AlphaFoldDB" id="F2NTH9"/>
<reference evidence="9" key="2">
    <citation type="submission" date="2011-04" db="EMBL/GenBank/DDBJ databases">
        <title>The complete genome of chromosome of Treponema succinifaciens DSM 2489.</title>
        <authorList>
            <person name="Lucas S."/>
            <person name="Copeland A."/>
            <person name="Lapidus A."/>
            <person name="Bruce D."/>
            <person name="Goodwin L."/>
            <person name="Pitluck S."/>
            <person name="Peters L."/>
            <person name="Kyrpides N."/>
            <person name="Mavromatis K."/>
            <person name="Ivanova N."/>
            <person name="Ovchinnikova G."/>
            <person name="Teshima H."/>
            <person name="Detter J.C."/>
            <person name="Tapia R."/>
            <person name="Han C."/>
            <person name="Land M."/>
            <person name="Hauser L."/>
            <person name="Markowitz V."/>
            <person name="Cheng J.-F."/>
            <person name="Hugenholtz P."/>
            <person name="Woyke T."/>
            <person name="Wu D."/>
            <person name="Gronow S."/>
            <person name="Wellnitz S."/>
            <person name="Brambilla E."/>
            <person name="Klenk H.-P."/>
            <person name="Eisen J.A."/>
        </authorList>
    </citation>
    <scope>NUCLEOTIDE SEQUENCE [LARGE SCALE GENOMIC DNA]</scope>
    <source>
        <strain evidence="9">ATCC 33096 / DSM 2489 / 6091</strain>
    </source>
</reference>
<dbReference type="PANTHER" id="PTHR33602">
    <property type="entry name" value="REGULATORY PROTEIN RECX FAMILY PROTEIN"/>
    <property type="match status" value="1"/>
</dbReference>
<dbReference type="HAMAP" id="MF_01114">
    <property type="entry name" value="RecX"/>
    <property type="match status" value="1"/>
</dbReference>
<comment type="function">
    <text evidence="5">Modulates RecA activity.</text>
</comment>
<dbReference type="eggNOG" id="COG2137">
    <property type="taxonomic scope" value="Bacteria"/>
</dbReference>
<gene>
    <name evidence="5" type="primary">recX</name>
    <name evidence="8" type="ordered locus">Tresu_2098</name>
</gene>
<evidence type="ECO:0000256" key="4">
    <source>
        <dbReference type="ARBA" id="ARBA00022490"/>
    </source>
</evidence>
<dbReference type="InterPro" id="IPR053924">
    <property type="entry name" value="RecX_HTH_2nd"/>
</dbReference>
<evidence type="ECO:0000259" key="6">
    <source>
        <dbReference type="Pfam" id="PF02631"/>
    </source>
</evidence>
<dbReference type="PANTHER" id="PTHR33602:SF1">
    <property type="entry name" value="REGULATORY PROTEIN RECX FAMILY PROTEIN"/>
    <property type="match status" value="1"/>
</dbReference>
<evidence type="ECO:0000259" key="7">
    <source>
        <dbReference type="Pfam" id="PF21982"/>
    </source>
</evidence>
<name>F2NTH9_TRES6</name>
<dbReference type="GO" id="GO:0006282">
    <property type="term" value="P:regulation of DNA repair"/>
    <property type="evidence" value="ECO:0007669"/>
    <property type="project" value="UniProtKB-UniRule"/>
</dbReference>
<evidence type="ECO:0000256" key="5">
    <source>
        <dbReference type="HAMAP-Rule" id="MF_01114"/>
    </source>
</evidence>
<dbReference type="RefSeq" id="WP_013702221.1">
    <property type="nucleotide sequence ID" value="NC_015385.1"/>
</dbReference>
<protein>
    <recommendedName>
        <fullName evidence="3 5">Regulatory protein RecX</fullName>
    </recommendedName>
</protein>
<dbReference type="GeneID" id="302999221"/>
<organism evidence="8 9">
    <name type="scientific">Treponema succinifaciens (strain ATCC 33096 / DSM 2489 / 6091)</name>
    <dbReference type="NCBI Taxonomy" id="869209"/>
    <lineage>
        <taxon>Bacteria</taxon>
        <taxon>Pseudomonadati</taxon>
        <taxon>Spirochaetota</taxon>
        <taxon>Spirochaetia</taxon>
        <taxon>Spirochaetales</taxon>
        <taxon>Treponemataceae</taxon>
        <taxon>Treponema</taxon>
    </lineage>
</organism>
<dbReference type="Proteomes" id="UP000006852">
    <property type="component" value="Chromosome"/>
</dbReference>
<comment type="similarity">
    <text evidence="2 5">Belongs to the RecX family.</text>
</comment>
<dbReference type="Pfam" id="PF02631">
    <property type="entry name" value="RecX_HTH2"/>
    <property type="match status" value="1"/>
</dbReference>
<evidence type="ECO:0000313" key="9">
    <source>
        <dbReference type="Proteomes" id="UP000006852"/>
    </source>
</evidence>
<dbReference type="STRING" id="869209.Tresu_2098"/>
<feature type="domain" description="RecX second three-helical" evidence="6">
    <location>
        <begin position="96"/>
        <end position="137"/>
    </location>
</feature>
<reference evidence="8 9" key="1">
    <citation type="journal article" date="2011" name="Stand. Genomic Sci.">
        <title>Complete genome sequence of Treponema succinifaciens type strain (6091).</title>
        <authorList>
            <person name="Han C."/>
            <person name="Gronow S."/>
            <person name="Teshima H."/>
            <person name="Lapidus A."/>
            <person name="Nolan M."/>
            <person name="Lucas S."/>
            <person name="Hammon N."/>
            <person name="Deshpande S."/>
            <person name="Cheng J.F."/>
            <person name="Zeytun A."/>
            <person name="Tapia R."/>
            <person name="Goodwin L."/>
            <person name="Pitluck S."/>
            <person name="Liolios K."/>
            <person name="Pagani I."/>
            <person name="Ivanova N."/>
            <person name="Mavromatis K."/>
            <person name="Mikhailova N."/>
            <person name="Huntemann M."/>
            <person name="Pati A."/>
            <person name="Chen A."/>
            <person name="Palaniappan K."/>
            <person name="Land M."/>
            <person name="Hauser L."/>
            <person name="Brambilla E.M."/>
            <person name="Rohde M."/>
            <person name="Goker M."/>
            <person name="Woyke T."/>
            <person name="Bristow J."/>
            <person name="Eisen J.A."/>
            <person name="Markowitz V."/>
            <person name="Hugenholtz P."/>
            <person name="Kyrpides N.C."/>
            <person name="Klenk H.P."/>
            <person name="Detter J.C."/>
        </authorList>
    </citation>
    <scope>NUCLEOTIDE SEQUENCE [LARGE SCALE GENOMIC DNA]</scope>
    <source>
        <strain evidence="9">ATCC 33096 / DSM 2489 / 6091</strain>
    </source>
</reference>
<keyword evidence="4 5" id="KW-0963">Cytoplasm</keyword>
<dbReference type="GO" id="GO:0005737">
    <property type="term" value="C:cytoplasm"/>
    <property type="evidence" value="ECO:0007669"/>
    <property type="project" value="UniProtKB-SubCell"/>
</dbReference>
<feature type="domain" description="RecX first three-helical" evidence="7">
    <location>
        <begin position="53"/>
        <end position="89"/>
    </location>
</feature>
<dbReference type="InterPro" id="IPR036388">
    <property type="entry name" value="WH-like_DNA-bd_sf"/>
</dbReference>
<dbReference type="KEGG" id="tsu:Tresu_2098"/>
<evidence type="ECO:0000256" key="3">
    <source>
        <dbReference type="ARBA" id="ARBA00018111"/>
    </source>
</evidence>